<dbReference type="PANTHER" id="PTHR35046:SF9">
    <property type="entry name" value="RNA-DIRECTED DNA POLYMERASE"/>
    <property type="match status" value="1"/>
</dbReference>
<accession>A0A371HAB9</accession>
<dbReference type="PANTHER" id="PTHR35046">
    <property type="entry name" value="ZINC KNUCKLE (CCHC-TYPE) FAMILY PROTEIN"/>
    <property type="match status" value="1"/>
</dbReference>
<sequence length="222" mass="26223">MECPSVDWENLFPKSKFMMSYIQELGEKLDRTGKRFDSVQKDTQSVNAKVEALSLVYALVWWTQVFEDIRSIVIEPYESWRDLKRLMRKRFVPPSYARDLHNKLQRLYQGSKSVEKYHKEMEMDLMRAQIRRARKPHWHSFSMGDPRLQHYGTLGELVHQAIKVHMQIKRKSASRKSSVGVLVVGKGRTGRKRELEERKAQRRRVTSHMVEGKPSPPLLLYP</sequence>
<organism evidence="3 4">
    <name type="scientific">Mucuna pruriens</name>
    <name type="common">Velvet bean</name>
    <name type="synonym">Dolichos pruriens</name>
    <dbReference type="NCBI Taxonomy" id="157652"/>
    <lineage>
        <taxon>Eukaryota</taxon>
        <taxon>Viridiplantae</taxon>
        <taxon>Streptophyta</taxon>
        <taxon>Embryophyta</taxon>
        <taxon>Tracheophyta</taxon>
        <taxon>Spermatophyta</taxon>
        <taxon>Magnoliopsida</taxon>
        <taxon>eudicotyledons</taxon>
        <taxon>Gunneridae</taxon>
        <taxon>Pentapetalae</taxon>
        <taxon>rosids</taxon>
        <taxon>fabids</taxon>
        <taxon>Fabales</taxon>
        <taxon>Fabaceae</taxon>
        <taxon>Papilionoideae</taxon>
        <taxon>50 kb inversion clade</taxon>
        <taxon>NPAAA clade</taxon>
        <taxon>indigoferoid/millettioid clade</taxon>
        <taxon>Phaseoleae</taxon>
        <taxon>Mucuna</taxon>
    </lineage>
</organism>
<evidence type="ECO:0000259" key="2">
    <source>
        <dbReference type="Pfam" id="PF03732"/>
    </source>
</evidence>
<feature type="region of interest" description="Disordered" evidence="1">
    <location>
        <begin position="189"/>
        <end position="222"/>
    </location>
</feature>
<keyword evidence="4" id="KW-1185">Reference proteome</keyword>
<evidence type="ECO:0000313" key="3">
    <source>
        <dbReference type="EMBL" id="RDX99731.1"/>
    </source>
</evidence>
<evidence type="ECO:0000256" key="1">
    <source>
        <dbReference type="SAM" id="MobiDB-lite"/>
    </source>
</evidence>
<dbReference type="Pfam" id="PF03732">
    <property type="entry name" value="Retrotrans_gag"/>
    <property type="match status" value="1"/>
</dbReference>
<dbReference type="InterPro" id="IPR005162">
    <property type="entry name" value="Retrotrans_gag_dom"/>
</dbReference>
<evidence type="ECO:0000313" key="4">
    <source>
        <dbReference type="Proteomes" id="UP000257109"/>
    </source>
</evidence>
<name>A0A371HAB9_MUCPR</name>
<feature type="non-terminal residue" evidence="3">
    <location>
        <position position="1"/>
    </location>
</feature>
<reference evidence="3" key="1">
    <citation type="submission" date="2018-05" db="EMBL/GenBank/DDBJ databases">
        <title>Draft genome of Mucuna pruriens seed.</title>
        <authorList>
            <person name="Nnadi N.E."/>
            <person name="Vos R."/>
            <person name="Hasami M.H."/>
            <person name="Devisetty U.K."/>
            <person name="Aguiy J.C."/>
        </authorList>
    </citation>
    <scope>NUCLEOTIDE SEQUENCE [LARGE SCALE GENOMIC DNA]</scope>
    <source>
        <strain evidence="3">JCA_2017</strain>
    </source>
</reference>
<dbReference type="EMBL" id="QJKJ01003152">
    <property type="protein sequence ID" value="RDX99731.1"/>
    <property type="molecule type" value="Genomic_DNA"/>
</dbReference>
<comment type="caution">
    <text evidence="3">The sequence shown here is derived from an EMBL/GenBank/DDBJ whole genome shotgun (WGS) entry which is preliminary data.</text>
</comment>
<gene>
    <name evidence="3" type="ORF">CR513_17184</name>
</gene>
<feature type="domain" description="Retrotransposon gag" evidence="2">
    <location>
        <begin position="58"/>
        <end position="128"/>
    </location>
</feature>
<dbReference type="AlphaFoldDB" id="A0A371HAB9"/>
<dbReference type="Proteomes" id="UP000257109">
    <property type="component" value="Unassembled WGS sequence"/>
</dbReference>
<protein>
    <recommendedName>
        <fullName evidence="2">Retrotransposon gag domain-containing protein</fullName>
    </recommendedName>
</protein>
<dbReference type="OrthoDB" id="1731207at2759"/>
<proteinExistence type="predicted"/>